<sequence length="254" mass="27059">MAKFVRPALWTVGVLAAGGFVFWLLLALNIPYKSTAAPDTTPGTVPVTTPASTTVLPSGPPSEGTAYVTDVRPGPDDHSAVLHVNLPTCADAPHTQVTEAGDRIDAGVRYRPRPDPDCKQASADFPFRTAAPIGERPVIVNDAESWGLVSGGWKRCDRYVGCHPPADHCDPAYVGQLEFSAEAEFPGTTRACDQNWLVHDLQRHSGQAATRVAYRWAGSFWESFAGAKGGGCAEILAVEPKFPTALCEHLSPPG</sequence>
<dbReference type="GeneID" id="92872569"/>
<dbReference type="Proteomes" id="UP000000328">
    <property type="component" value="Chromosome"/>
</dbReference>
<name>A0A0H3D8I0_AMYMU</name>
<feature type="compositionally biased region" description="Low complexity" evidence="1">
    <location>
        <begin position="39"/>
        <end position="57"/>
    </location>
</feature>
<gene>
    <name evidence="2" type="ordered locus">AMED_4856</name>
</gene>
<evidence type="ECO:0000256" key="1">
    <source>
        <dbReference type="SAM" id="MobiDB-lite"/>
    </source>
</evidence>
<evidence type="ECO:0000313" key="2">
    <source>
        <dbReference type="EMBL" id="ADJ46622.1"/>
    </source>
</evidence>
<feature type="region of interest" description="Disordered" evidence="1">
    <location>
        <begin position="39"/>
        <end position="63"/>
    </location>
</feature>
<reference evidence="2 3" key="1">
    <citation type="journal article" date="2010" name="Cell Res.">
        <title>Complete genome sequence of the rifamycin SV-producing Amycolatopsis mediterranei U32 revealed its genetic characteristics in phylogeny and metabolism.</title>
        <authorList>
            <person name="Zhao W."/>
            <person name="Zhong Y."/>
            <person name="Yuan H."/>
            <person name="Wang J."/>
            <person name="Zheng H."/>
            <person name="Wang Y."/>
            <person name="Cen X."/>
            <person name="Xu F."/>
            <person name="Bai J."/>
            <person name="Han X."/>
            <person name="Lu G."/>
            <person name="Zhu Y."/>
            <person name="Shao Z."/>
            <person name="Yan H."/>
            <person name="Li C."/>
            <person name="Peng N."/>
            <person name="Zhang Z."/>
            <person name="Zhang Y."/>
            <person name="Lin W."/>
            <person name="Fan Y."/>
            <person name="Qin Z."/>
            <person name="Hu Y."/>
            <person name="Zhu B."/>
            <person name="Wang S."/>
            <person name="Ding X."/>
            <person name="Zhao G.P."/>
        </authorList>
    </citation>
    <scope>NUCLEOTIDE SEQUENCE [LARGE SCALE GENOMIC DNA]</scope>
    <source>
        <strain evidence="3">U-32</strain>
    </source>
</reference>
<dbReference type="AlphaFoldDB" id="A0A0H3D8I0"/>
<dbReference type="OrthoDB" id="3541931at2"/>
<evidence type="ECO:0000313" key="3">
    <source>
        <dbReference type="Proteomes" id="UP000000328"/>
    </source>
</evidence>
<dbReference type="RefSeq" id="WP_013226687.1">
    <property type="nucleotide sequence ID" value="NC_014318.1"/>
</dbReference>
<dbReference type="EMBL" id="CP002000">
    <property type="protein sequence ID" value="ADJ46622.1"/>
    <property type="molecule type" value="Genomic_DNA"/>
</dbReference>
<dbReference type="PATRIC" id="fig|749927.5.peg.5024"/>
<protein>
    <submittedName>
        <fullName evidence="2">Uncharacterized protein</fullName>
    </submittedName>
</protein>
<dbReference type="HOGENOM" id="CLU_1149980_0_0_11"/>
<proteinExistence type="predicted"/>
<dbReference type="KEGG" id="amd:AMED_4856"/>
<organism evidence="2 3">
    <name type="scientific">Amycolatopsis mediterranei (strain U-32)</name>
    <dbReference type="NCBI Taxonomy" id="749927"/>
    <lineage>
        <taxon>Bacteria</taxon>
        <taxon>Bacillati</taxon>
        <taxon>Actinomycetota</taxon>
        <taxon>Actinomycetes</taxon>
        <taxon>Pseudonocardiales</taxon>
        <taxon>Pseudonocardiaceae</taxon>
        <taxon>Amycolatopsis</taxon>
    </lineage>
</organism>
<accession>A0A0H3D8I0</accession>